<comment type="similarity">
    <text evidence="2 6">Belongs to the dTDP-4-dehydrorhamnose reductase family.</text>
</comment>
<dbReference type="Proteomes" id="UP000198644">
    <property type="component" value="Unassembled WGS sequence"/>
</dbReference>
<protein>
    <recommendedName>
        <fullName evidence="4 6">dTDP-4-dehydrorhamnose reductase</fullName>
        <ecNumber evidence="3 6">1.1.1.133</ecNumber>
    </recommendedName>
</protein>
<evidence type="ECO:0000256" key="2">
    <source>
        <dbReference type="ARBA" id="ARBA00010944"/>
    </source>
</evidence>
<evidence type="ECO:0000313" key="9">
    <source>
        <dbReference type="Proteomes" id="UP000198644"/>
    </source>
</evidence>
<comment type="catalytic activity">
    <reaction evidence="5 6">
        <text>dTDP-beta-L-rhamnose + NADP(+) = dTDP-4-dehydro-beta-L-rhamnose + NADPH + H(+)</text>
        <dbReference type="Rhea" id="RHEA:21796"/>
        <dbReference type="ChEBI" id="CHEBI:15378"/>
        <dbReference type="ChEBI" id="CHEBI:57510"/>
        <dbReference type="ChEBI" id="CHEBI:57783"/>
        <dbReference type="ChEBI" id="CHEBI:58349"/>
        <dbReference type="ChEBI" id="CHEBI:62830"/>
        <dbReference type="EC" id="1.1.1.133"/>
    </reaction>
</comment>
<dbReference type="Pfam" id="PF04321">
    <property type="entry name" value="RmlD_sub_bind"/>
    <property type="match status" value="1"/>
</dbReference>
<dbReference type="InterPro" id="IPR029903">
    <property type="entry name" value="RmlD-like-bd"/>
</dbReference>
<name>A0A1I6J563_9GAMM</name>
<accession>A0A1I6J563</accession>
<evidence type="ECO:0000256" key="3">
    <source>
        <dbReference type="ARBA" id="ARBA00012929"/>
    </source>
</evidence>
<dbReference type="Gene3D" id="3.40.50.720">
    <property type="entry name" value="NAD(P)-binding Rossmann-like Domain"/>
    <property type="match status" value="1"/>
</dbReference>
<dbReference type="RefSeq" id="WP_092013980.1">
    <property type="nucleotide sequence ID" value="NZ_FOYW01000002.1"/>
</dbReference>
<dbReference type="STRING" id="650891.SAMN05216203_2666"/>
<evidence type="ECO:0000313" key="8">
    <source>
        <dbReference type="EMBL" id="SFR74123.1"/>
    </source>
</evidence>
<dbReference type="InterPro" id="IPR005913">
    <property type="entry name" value="dTDP_dehydrorham_reduct"/>
</dbReference>
<keyword evidence="9" id="KW-1185">Reference proteome</keyword>
<dbReference type="GO" id="GO:0019305">
    <property type="term" value="P:dTDP-rhamnose biosynthetic process"/>
    <property type="evidence" value="ECO:0007669"/>
    <property type="project" value="UniProtKB-UniPathway"/>
</dbReference>
<dbReference type="GO" id="GO:0009243">
    <property type="term" value="P:O antigen biosynthetic process"/>
    <property type="evidence" value="ECO:0007669"/>
    <property type="project" value="UniProtKB-UniPathway"/>
</dbReference>
<evidence type="ECO:0000256" key="4">
    <source>
        <dbReference type="ARBA" id="ARBA00017099"/>
    </source>
</evidence>
<dbReference type="AlphaFoldDB" id="A0A1I6J563"/>
<dbReference type="Gene3D" id="3.90.25.10">
    <property type="entry name" value="UDP-galactose 4-epimerase, domain 1"/>
    <property type="match status" value="1"/>
</dbReference>
<comment type="pathway">
    <text evidence="1 6">Carbohydrate biosynthesis; dTDP-L-rhamnose biosynthesis.</text>
</comment>
<organism evidence="8 9">
    <name type="scientific">Marinobacter daqiaonensis</name>
    <dbReference type="NCBI Taxonomy" id="650891"/>
    <lineage>
        <taxon>Bacteria</taxon>
        <taxon>Pseudomonadati</taxon>
        <taxon>Pseudomonadota</taxon>
        <taxon>Gammaproteobacteria</taxon>
        <taxon>Pseudomonadales</taxon>
        <taxon>Marinobacteraceae</taxon>
        <taxon>Marinobacter</taxon>
    </lineage>
</organism>
<dbReference type="SUPFAM" id="SSF51735">
    <property type="entry name" value="NAD(P)-binding Rossmann-fold domains"/>
    <property type="match status" value="1"/>
</dbReference>
<dbReference type="PANTHER" id="PTHR10491:SF4">
    <property type="entry name" value="METHIONINE ADENOSYLTRANSFERASE 2 SUBUNIT BETA"/>
    <property type="match status" value="1"/>
</dbReference>
<evidence type="ECO:0000259" key="7">
    <source>
        <dbReference type="Pfam" id="PF04321"/>
    </source>
</evidence>
<dbReference type="InterPro" id="IPR036291">
    <property type="entry name" value="NAD(P)-bd_dom_sf"/>
</dbReference>
<dbReference type="PANTHER" id="PTHR10491">
    <property type="entry name" value="DTDP-4-DEHYDRORHAMNOSE REDUCTASE"/>
    <property type="match status" value="1"/>
</dbReference>
<sequence length="299" mass="33136">MNVLVVHDNGVLGRLLLNRLNRTPLVVTPLLISDPAHVEMSKVGQWIPADTDVIVNAMWLTDPEPAEADPEQTRLKAFTLPMAMAEFAATNDMIMVQLSTSYVFDGRKQSAYLCSNPGHPIGQLGIWQWECEQVMRTVLPRHILLRTGWGLQRFIRKVYESGRKGEPLRMSSRYLGQPVAAGDLARVLSAMLMQLDCGAEVWGTYQYAGAEEINQYDLALAIAELPELDGDKHERSIRVVDEAPAKGDVEPENATLGCLKIRNTFGVKQMPWRTALSDEFALSGLAGALSHDLKGLKVE</sequence>
<keyword evidence="6" id="KW-0521">NADP</keyword>
<comment type="function">
    <text evidence="6">Catalyzes the reduction of dTDP-6-deoxy-L-lyxo-4-hexulose to yield dTDP-L-rhamnose.</text>
</comment>
<comment type="cofactor">
    <cofactor evidence="6">
        <name>Mg(2+)</name>
        <dbReference type="ChEBI" id="CHEBI:18420"/>
    </cofactor>
    <text evidence="6">Binds 1 Mg(2+) ion per monomer.</text>
</comment>
<feature type="domain" description="RmlD-like substrate binding" evidence="7">
    <location>
        <begin position="1"/>
        <end position="278"/>
    </location>
</feature>
<evidence type="ECO:0000256" key="5">
    <source>
        <dbReference type="ARBA" id="ARBA00048200"/>
    </source>
</evidence>
<dbReference type="GO" id="GO:0008831">
    <property type="term" value="F:dTDP-4-dehydrorhamnose reductase activity"/>
    <property type="evidence" value="ECO:0007669"/>
    <property type="project" value="UniProtKB-EC"/>
</dbReference>
<evidence type="ECO:0000256" key="1">
    <source>
        <dbReference type="ARBA" id="ARBA00004781"/>
    </source>
</evidence>
<dbReference type="EMBL" id="FOYW01000002">
    <property type="protein sequence ID" value="SFR74123.1"/>
    <property type="molecule type" value="Genomic_DNA"/>
</dbReference>
<dbReference type="OrthoDB" id="9803892at2"/>
<gene>
    <name evidence="8" type="ORF">SAMN05216203_2666</name>
</gene>
<keyword evidence="6" id="KW-0560">Oxidoreductase</keyword>
<proteinExistence type="inferred from homology"/>
<evidence type="ECO:0000256" key="6">
    <source>
        <dbReference type="RuleBase" id="RU364082"/>
    </source>
</evidence>
<dbReference type="UniPathway" id="UPA00281"/>
<dbReference type="EC" id="1.1.1.133" evidence="3 6"/>
<dbReference type="UniPathway" id="UPA00124"/>
<reference evidence="8 9" key="1">
    <citation type="submission" date="2016-10" db="EMBL/GenBank/DDBJ databases">
        <authorList>
            <person name="de Groot N.N."/>
        </authorList>
    </citation>
    <scope>NUCLEOTIDE SEQUENCE [LARGE SCALE GENOMIC DNA]</scope>
    <source>
        <strain evidence="8 9">CGMCC 1.9167</strain>
    </source>
</reference>